<organism evidence="3 4">
    <name type="scientific">Corallococcus carmarthensis</name>
    <dbReference type="NCBI Taxonomy" id="2316728"/>
    <lineage>
        <taxon>Bacteria</taxon>
        <taxon>Pseudomonadati</taxon>
        <taxon>Myxococcota</taxon>
        <taxon>Myxococcia</taxon>
        <taxon>Myxococcales</taxon>
        <taxon>Cystobacterineae</taxon>
        <taxon>Myxococcaceae</taxon>
        <taxon>Corallococcus</taxon>
    </lineage>
</organism>
<protein>
    <submittedName>
        <fullName evidence="3">Tail fiber domain-containing protein</fullName>
    </submittedName>
</protein>
<proteinExistence type="predicted"/>
<feature type="coiled-coil region" evidence="1">
    <location>
        <begin position="521"/>
        <end position="548"/>
    </location>
</feature>
<sequence length="551" mass="58317">MTDPYIKANPGDPILSEHWNTLQVRLIEEIRTHTHLGGTDGKRLGGNGIDPETTLTVKQVAVSAGLTAKQVDVSTVLTVKGLNVADRLTGLVSEKFPVTGGTLSGPLSVTGDVGFGTTTPNKQFTLNATRGDEHAPMEVRATGNTAWGIGLVVRNTGGTHGSSILLRSREKSWQVRGETGASATGFQITEDGGDAEYGKGWGTARLHISAGGNVGLGTTAPQCSLHVASTGNALARIEAGGSGGWAELDFYGTFPAANLRRWNLAVRGGDGCFAIRQLSDARGELSSPLVINQAGVVTLKSLTVQGNIVPSAGNSAGSGIQFPSDPGGGSGDQAFIRYFVTGGETTKLRIGIDNDADDSLGLWQMGDERLTVYNGNVGIGTPTPQTALNIRQRYPGYGIRLEDGTTGRFFQIHYENNNGVVVFYHQNGSGHYMTSDGAWNRNSDAALKENLAGLEGTLDKVLQLKPLSFDWKNTGTRDIGFVAQDMEKLFPELVGTVHLAQAPEPRTLKGITYSSLGVLAIAAIQELKARYDETLKDLEARIQALSTRGAP</sequence>
<dbReference type="Pfam" id="PF13884">
    <property type="entry name" value="Peptidase_S74"/>
    <property type="match status" value="1"/>
</dbReference>
<keyword evidence="4" id="KW-1185">Reference proteome</keyword>
<dbReference type="RefSeq" id="WP_120601682.1">
    <property type="nucleotide sequence ID" value="NZ_RAWE01000015.1"/>
</dbReference>
<dbReference type="OrthoDB" id="5379439at2"/>
<accession>A0A3A8KCB7</accession>
<evidence type="ECO:0000313" key="4">
    <source>
        <dbReference type="Proteomes" id="UP000268313"/>
    </source>
</evidence>
<feature type="domain" description="Peptidase S74" evidence="2">
    <location>
        <begin position="443"/>
        <end position="542"/>
    </location>
</feature>
<evidence type="ECO:0000313" key="3">
    <source>
        <dbReference type="EMBL" id="RKH05793.1"/>
    </source>
</evidence>
<evidence type="ECO:0000259" key="2">
    <source>
        <dbReference type="PROSITE" id="PS51688"/>
    </source>
</evidence>
<evidence type="ECO:0000256" key="1">
    <source>
        <dbReference type="SAM" id="Coils"/>
    </source>
</evidence>
<name>A0A3A8KCB7_9BACT</name>
<comment type="caution">
    <text evidence="3">The sequence shown here is derived from an EMBL/GenBank/DDBJ whole genome shotgun (WGS) entry which is preliminary data.</text>
</comment>
<dbReference type="AlphaFoldDB" id="A0A3A8KCB7"/>
<dbReference type="Proteomes" id="UP000268313">
    <property type="component" value="Unassembled WGS sequence"/>
</dbReference>
<gene>
    <name evidence="3" type="ORF">D7X32_06780</name>
</gene>
<dbReference type="EMBL" id="RAWE01000015">
    <property type="protein sequence ID" value="RKH05793.1"/>
    <property type="molecule type" value="Genomic_DNA"/>
</dbReference>
<reference evidence="4" key="1">
    <citation type="submission" date="2018-09" db="EMBL/GenBank/DDBJ databases">
        <authorList>
            <person name="Livingstone P.G."/>
            <person name="Whitworth D.E."/>
        </authorList>
    </citation>
    <scope>NUCLEOTIDE SEQUENCE [LARGE SCALE GENOMIC DNA]</scope>
    <source>
        <strain evidence="4">CA043D</strain>
    </source>
</reference>
<dbReference type="InterPro" id="IPR030392">
    <property type="entry name" value="S74_ICA"/>
</dbReference>
<keyword evidence="1" id="KW-0175">Coiled coil</keyword>
<dbReference type="PROSITE" id="PS51688">
    <property type="entry name" value="ICA"/>
    <property type="match status" value="1"/>
</dbReference>